<comment type="similarity">
    <text evidence="1">Belongs to the UbiJ family.</text>
</comment>
<proteinExistence type="inferred from homology"/>
<dbReference type="PANTHER" id="PTHR38693:SF1">
    <property type="entry name" value="UBIQUINONE BIOSYNTHESIS ACCESSORY FACTOR UBIJ"/>
    <property type="match status" value="1"/>
</dbReference>
<comment type="function">
    <text evidence="1">Required for ubiquinone (coenzyme Q) biosynthesis. Binds hydrophobic ubiquinone biosynthetic intermediates via its SCP2 domain and is essential for the stability of the Ubi complex. May constitute a docking platform where Ubi enzymes assemble and access their SCP2-bound polyprenyl substrates.</text>
</comment>
<accession>A0AB39HEZ0</accession>
<dbReference type="RefSeq" id="WP_306101805.1">
    <property type="nucleotide sequence ID" value="NZ_CP162601.1"/>
</dbReference>
<organism evidence="3">
    <name type="scientific">Vibrio sp. HB236076</name>
    <dbReference type="NCBI Taxonomy" id="3232307"/>
    <lineage>
        <taxon>Bacteria</taxon>
        <taxon>Pseudomonadati</taxon>
        <taxon>Pseudomonadota</taxon>
        <taxon>Gammaproteobacteria</taxon>
        <taxon>Vibrionales</taxon>
        <taxon>Vibrionaceae</taxon>
        <taxon>Vibrio</taxon>
    </lineage>
</organism>
<keyword evidence="1" id="KW-0963">Cytoplasm</keyword>
<dbReference type="InterPro" id="IPR003033">
    <property type="entry name" value="SCP2_sterol-bd_dom"/>
</dbReference>
<gene>
    <name evidence="1" type="primary">ubiJ</name>
    <name evidence="3" type="ORF">AB0763_00380</name>
</gene>
<feature type="domain" description="SCP2" evidence="2">
    <location>
        <begin position="15"/>
        <end position="111"/>
    </location>
</feature>
<dbReference type="KEGG" id="vih:AB0763_00380"/>
<dbReference type="GO" id="GO:0005737">
    <property type="term" value="C:cytoplasm"/>
    <property type="evidence" value="ECO:0007669"/>
    <property type="project" value="UniProtKB-SubCell"/>
</dbReference>
<dbReference type="InterPro" id="IPR038989">
    <property type="entry name" value="UbiJ"/>
</dbReference>
<dbReference type="EMBL" id="CP162601">
    <property type="protein sequence ID" value="XDK25145.1"/>
    <property type="molecule type" value="Genomic_DNA"/>
</dbReference>
<dbReference type="PANTHER" id="PTHR38693">
    <property type="entry name" value="UBIQUINONE BIOSYNTHESIS PROTEIN UBIJ"/>
    <property type="match status" value="1"/>
</dbReference>
<comment type="subcellular location">
    <subcellularLocation>
        <location evidence="1">Cytoplasm</location>
    </subcellularLocation>
</comment>
<dbReference type="HAMAP" id="MF_02215">
    <property type="entry name" value="UbiJ"/>
    <property type="match status" value="1"/>
</dbReference>
<dbReference type="InterPro" id="IPR036527">
    <property type="entry name" value="SCP2_sterol-bd_dom_sf"/>
</dbReference>
<keyword evidence="1" id="KW-0831">Ubiquinone biosynthesis</keyword>
<evidence type="ECO:0000259" key="2">
    <source>
        <dbReference type="Pfam" id="PF02036"/>
    </source>
</evidence>
<sequence>MPFDALVTGLVEVSLNRFIQDDSELSRRLGRLKGQAIQIHLIELDKSITFLFSQQIDVLAHYEGEVDCYLSLSLSVLPQLKDHANITQLIKQDKLILEGDVQLAQKFANLLNDSRPDLAEWLSRYLGDIAAHQLVSSGEQGLQRLKHQADRQQRYIGQVLTEEWRVAPPALEIAYFCDQVDDLRSSAARFEARLQRIMEKL</sequence>
<comment type="pathway">
    <text evidence="1">Cofactor biosynthesis; ubiquinone biosynthesis.</text>
</comment>
<dbReference type="Pfam" id="PF02036">
    <property type="entry name" value="SCP2"/>
    <property type="match status" value="1"/>
</dbReference>
<dbReference type="GO" id="GO:0006744">
    <property type="term" value="P:ubiquinone biosynthetic process"/>
    <property type="evidence" value="ECO:0007669"/>
    <property type="project" value="UniProtKB-UniRule"/>
</dbReference>
<protein>
    <recommendedName>
        <fullName evidence="1">Ubiquinone biosynthesis accessory factor UbiJ</fullName>
    </recommendedName>
</protein>
<name>A0AB39HEZ0_9VIBR</name>
<dbReference type="SUPFAM" id="SSF55718">
    <property type="entry name" value="SCP-like"/>
    <property type="match status" value="1"/>
</dbReference>
<dbReference type="AlphaFoldDB" id="A0AB39HEZ0"/>
<reference evidence="3" key="1">
    <citation type="submission" date="2024-07" db="EMBL/GenBank/DDBJ databases">
        <title>Genome Analysis of a Potential Novel Vibrio Species Secreting pH- and Thermo-stable Alginate Lyase and its Application in Producing Alginate Oligosaccharides.</title>
        <authorList>
            <person name="Huang H."/>
            <person name="Bao K."/>
        </authorList>
    </citation>
    <scope>NUCLEOTIDE SEQUENCE</scope>
    <source>
        <strain evidence="3">HB236076</strain>
    </source>
</reference>
<evidence type="ECO:0000313" key="3">
    <source>
        <dbReference type="EMBL" id="XDK25145.1"/>
    </source>
</evidence>
<evidence type="ECO:0000256" key="1">
    <source>
        <dbReference type="HAMAP-Rule" id="MF_02215"/>
    </source>
</evidence>